<dbReference type="Proteomes" id="UP000527355">
    <property type="component" value="Unassembled WGS sequence"/>
</dbReference>
<reference evidence="7 8" key="1">
    <citation type="journal article" date="2020" name="Nature">
        <title>Six reference-quality genomes reveal evolution of bat adaptations.</title>
        <authorList>
            <person name="Jebb D."/>
            <person name="Huang Z."/>
            <person name="Pippel M."/>
            <person name="Hughes G.M."/>
            <person name="Lavrichenko K."/>
            <person name="Devanna P."/>
            <person name="Winkler S."/>
            <person name="Jermiin L.S."/>
            <person name="Skirmuntt E.C."/>
            <person name="Katzourakis A."/>
            <person name="Burkitt-Gray L."/>
            <person name="Ray D.A."/>
            <person name="Sullivan K.A.M."/>
            <person name="Roscito J.G."/>
            <person name="Kirilenko B.M."/>
            <person name="Davalos L.M."/>
            <person name="Corthals A.P."/>
            <person name="Power M.L."/>
            <person name="Jones G."/>
            <person name="Ransome R.D."/>
            <person name="Dechmann D.K.N."/>
            <person name="Locatelli A.G."/>
            <person name="Puechmaille S.J."/>
            <person name="Fedrigo O."/>
            <person name="Jarvis E.D."/>
            <person name="Hiller M."/>
            <person name="Vernes S.C."/>
            <person name="Myers E.W."/>
            <person name="Teeling E.C."/>
        </authorList>
    </citation>
    <scope>NUCLEOTIDE SEQUENCE [LARGE SCALE GENOMIC DNA]</scope>
    <source>
        <strain evidence="7">MMyoMyo1</strain>
        <tissue evidence="7">Flight muscle</tissue>
    </source>
</reference>
<accession>A0A7J7VYK1</accession>
<evidence type="ECO:0000256" key="1">
    <source>
        <dbReference type="ARBA" id="ARBA00023015"/>
    </source>
</evidence>
<keyword evidence="3" id="KW-0804">Transcription</keyword>
<organism evidence="7 8">
    <name type="scientific">Myotis myotis</name>
    <name type="common">Greater mouse-eared bat</name>
    <name type="synonym">Vespertilio myotis</name>
    <dbReference type="NCBI Taxonomy" id="51298"/>
    <lineage>
        <taxon>Eukaryota</taxon>
        <taxon>Metazoa</taxon>
        <taxon>Chordata</taxon>
        <taxon>Craniata</taxon>
        <taxon>Vertebrata</taxon>
        <taxon>Euteleostomi</taxon>
        <taxon>Mammalia</taxon>
        <taxon>Eutheria</taxon>
        <taxon>Laurasiatheria</taxon>
        <taxon>Chiroptera</taxon>
        <taxon>Yangochiroptera</taxon>
        <taxon>Vespertilionidae</taxon>
        <taxon>Myotis</taxon>
    </lineage>
</organism>
<dbReference type="CDD" id="cd07765">
    <property type="entry name" value="KRAB_A-box"/>
    <property type="match status" value="1"/>
</dbReference>
<evidence type="ECO:0000256" key="3">
    <source>
        <dbReference type="ARBA" id="ARBA00023163"/>
    </source>
</evidence>
<dbReference type="AlphaFoldDB" id="A0A7J7VYK1"/>
<proteinExistence type="predicted"/>
<comment type="subcellular location">
    <subcellularLocation>
        <location evidence="4">Nucleus</location>
    </subcellularLocation>
</comment>
<dbReference type="SMART" id="SM00349">
    <property type="entry name" value="KRAB"/>
    <property type="match status" value="1"/>
</dbReference>
<dbReference type="SUPFAM" id="SSF109640">
    <property type="entry name" value="KRAB domain (Kruppel-associated box)"/>
    <property type="match status" value="1"/>
</dbReference>
<sequence length="127" mass="14444">MHSKEQFLTILSSELQDWVQKHCPKSGNQAVGMAQLLTQRLVKVKDEPVTWEEWEHLDPVQRNFCRDRALKGYGNTALPSLGTRTENKELIAKQEILEVETQIQLQEGSQGKAPLLSKCGDMQEETP</sequence>
<name>A0A7J7VYK1_MYOMY</name>
<dbReference type="Gene3D" id="6.10.140.140">
    <property type="match status" value="1"/>
</dbReference>
<keyword evidence="8" id="KW-1185">Reference proteome</keyword>
<dbReference type="PROSITE" id="PS50804">
    <property type="entry name" value="SCAN_BOX"/>
    <property type="match status" value="1"/>
</dbReference>
<evidence type="ECO:0000256" key="2">
    <source>
        <dbReference type="ARBA" id="ARBA00023125"/>
    </source>
</evidence>
<dbReference type="InterPro" id="IPR001909">
    <property type="entry name" value="KRAB"/>
</dbReference>
<dbReference type="GO" id="GO:0005634">
    <property type="term" value="C:nucleus"/>
    <property type="evidence" value="ECO:0007669"/>
    <property type="project" value="UniProtKB-SubCell"/>
</dbReference>
<evidence type="ECO:0000259" key="6">
    <source>
        <dbReference type="PROSITE" id="PS50804"/>
    </source>
</evidence>
<evidence type="ECO:0000313" key="7">
    <source>
        <dbReference type="EMBL" id="KAF6330295.1"/>
    </source>
</evidence>
<dbReference type="Pfam" id="PF02023">
    <property type="entry name" value="SCAN"/>
    <property type="match status" value="1"/>
</dbReference>
<evidence type="ECO:0000256" key="5">
    <source>
        <dbReference type="SAM" id="MobiDB-lite"/>
    </source>
</evidence>
<feature type="domain" description="SCAN box" evidence="6">
    <location>
        <begin position="5"/>
        <end position="41"/>
    </location>
</feature>
<dbReference type="SUPFAM" id="SSF47353">
    <property type="entry name" value="Retrovirus capsid dimerization domain-like"/>
    <property type="match status" value="1"/>
</dbReference>
<dbReference type="InterPro" id="IPR003309">
    <property type="entry name" value="SCAN_dom"/>
</dbReference>
<dbReference type="InterPro" id="IPR036051">
    <property type="entry name" value="KRAB_dom_sf"/>
</dbReference>
<dbReference type="EMBL" id="JABWUV010000009">
    <property type="protein sequence ID" value="KAF6330295.1"/>
    <property type="molecule type" value="Genomic_DNA"/>
</dbReference>
<evidence type="ECO:0000313" key="8">
    <source>
        <dbReference type="Proteomes" id="UP000527355"/>
    </source>
</evidence>
<evidence type="ECO:0000256" key="4">
    <source>
        <dbReference type="PROSITE-ProRule" id="PRU00187"/>
    </source>
</evidence>
<dbReference type="Gene3D" id="1.10.4020.10">
    <property type="entry name" value="DNA breaking-rejoining enzymes"/>
    <property type="match status" value="1"/>
</dbReference>
<dbReference type="GO" id="GO:0006355">
    <property type="term" value="P:regulation of DNA-templated transcription"/>
    <property type="evidence" value="ECO:0007669"/>
    <property type="project" value="InterPro"/>
</dbReference>
<protein>
    <recommendedName>
        <fullName evidence="6">SCAN box domain-containing protein</fullName>
    </recommendedName>
</protein>
<feature type="region of interest" description="Disordered" evidence="5">
    <location>
        <begin position="106"/>
        <end position="127"/>
    </location>
</feature>
<keyword evidence="4" id="KW-0539">Nucleus</keyword>
<keyword evidence="1" id="KW-0805">Transcription regulation</keyword>
<gene>
    <name evidence="7" type="ORF">mMyoMyo1_012286</name>
</gene>
<comment type="caution">
    <text evidence="7">The sequence shown here is derived from an EMBL/GenBank/DDBJ whole genome shotgun (WGS) entry which is preliminary data.</text>
</comment>
<dbReference type="InterPro" id="IPR038269">
    <property type="entry name" value="SCAN_sf"/>
</dbReference>
<dbReference type="SMART" id="SM00431">
    <property type="entry name" value="SCAN"/>
    <property type="match status" value="1"/>
</dbReference>
<dbReference type="Pfam" id="PF01352">
    <property type="entry name" value="KRAB"/>
    <property type="match status" value="1"/>
</dbReference>
<dbReference type="GO" id="GO:0003677">
    <property type="term" value="F:DNA binding"/>
    <property type="evidence" value="ECO:0007669"/>
    <property type="project" value="UniProtKB-KW"/>
</dbReference>
<keyword evidence="2" id="KW-0238">DNA-binding</keyword>